<dbReference type="GO" id="GO:0003700">
    <property type="term" value="F:DNA-binding transcription factor activity"/>
    <property type="evidence" value="ECO:0007669"/>
    <property type="project" value="InterPro"/>
</dbReference>
<evidence type="ECO:0000256" key="3">
    <source>
        <dbReference type="ARBA" id="ARBA00023163"/>
    </source>
</evidence>
<evidence type="ECO:0000313" key="6">
    <source>
        <dbReference type="Proteomes" id="UP000243799"/>
    </source>
</evidence>
<reference evidence="6" key="1">
    <citation type="submission" date="2016-10" db="EMBL/GenBank/DDBJ databases">
        <authorList>
            <person name="Varghese N."/>
            <person name="Submissions S."/>
        </authorList>
    </citation>
    <scope>NUCLEOTIDE SEQUENCE [LARGE SCALE GENOMIC DNA]</scope>
    <source>
        <strain evidence="6">CGMCC 4.3568</strain>
    </source>
</reference>
<evidence type="ECO:0000256" key="2">
    <source>
        <dbReference type="ARBA" id="ARBA00023125"/>
    </source>
</evidence>
<protein>
    <submittedName>
        <fullName evidence="5">AraC-type DNA-binding protein</fullName>
    </submittedName>
</protein>
<dbReference type="PANTHER" id="PTHR46796">
    <property type="entry name" value="HTH-TYPE TRANSCRIPTIONAL ACTIVATOR RHAS-RELATED"/>
    <property type="match status" value="1"/>
</dbReference>
<dbReference type="PROSITE" id="PS01124">
    <property type="entry name" value="HTH_ARAC_FAMILY_2"/>
    <property type="match status" value="1"/>
</dbReference>
<dbReference type="STRING" id="490629.SAMN05216266_114105"/>
<dbReference type="OrthoDB" id="9799345at2"/>
<dbReference type="PROSITE" id="PS00041">
    <property type="entry name" value="HTH_ARAC_FAMILY_1"/>
    <property type="match status" value="1"/>
</dbReference>
<keyword evidence="6" id="KW-1185">Reference proteome</keyword>
<keyword evidence="3" id="KW-0804">Transcription</keyword>
<dbReference type="InterPro" id="IPR020449">
    <property type="entry name" value="Tscrpt_reg_AraC-type_HTH"/>
</dbReference>
<dbReference type="EMBL" id="FOKG01000014">
    <property type="protein sequence ID" value="SFB49813.1"/>
    <property type="molecule type" value="Genomic_DNA"/>
</dbReference>
<name>A0A1I1BN87_9PSEU</name>
<dbReference type="Gene3D" id="1.10.10.60">
    <property type="entry name" value="Homeodomain-like"/>
    <property type="match status" value="1"/>
</dbReference>
<dbReference type="Proteomes" id="UP000243799">
    <property type="component" value="Unassembled WGS sequence"/>
</dbReference>
<evidence type="ECO:0000259" key="4">
    <source>
        <dbReference type="PROSITE" id="PS01124"/>
    </source>
</evidence>
<dbReference type="Pfam" id="PF14525">
    <property type="entry name" value="AraC_binding_2"/>
    <property type="match status" value="1"/>
</dbReference>
<proteinExistence type="predicted"/>
<accession>A0A1I1BN87</accession>
<evidence type="ECO:0000313" key="5">
    <source>
        <dbReference type="EMBL" id="SFB49813.1"/>
    </source>
</evidence>
<sequence length="317" mass="35355">MPHTEFHAETASTAGMPPGDAREFWRSVATNYQCQMDCEFPENEAVTGTLTRMRTDRNQVLAWHSPPVRYGRKPKHVRKDGIDSYVLLAPTAGTAIIDADDGELVLRPGYASLVSTARPFTVTHSPHAQLRAVTIQRREIQRRMNRHARLSAPLDFSTGLGGVVHNLLDSIVRELDQLTSHQFDAVVDRLTELLCIQLGDCVINAGDHYSEIEAAIRRYVRDHAQDPGLNGEMIASALGWSVRQIQLALQRAGTTARELVREERLSLAHDCLANPAYRNISITELAHRCGFVSAGTFSTAFRQRFGMTPRELRVASF</sequence>
<dbReference type="Pfam" id="PF12833">
    <property type="entry name" value="HTH_18"/>
    <property type="match status" value="1"/>
</dbReference>
<dbReference type="InterPro" id="IPR018060">
    <property type="entry name" value="HTH_AraC"/>
</dbReference>
<keyword evidence="2 5" id="KW-0238">DNA-binding</keyword>
<keyword evidence="1" id="KW-0805">Transcription regulation</keyword>
<dbReference type="PANTHER" id="PTHR46796:SF6">
    <property type="entry name" value="ARAC SUBFAMILY"/>
    <property type="match status" value="1"/>
</dbReference>
<dbReference type="PRINTS" id="PR00032">
    <property type="entry name" value="HTHARAC"/>
</dbReference>
<dbReference type="InterPro" id="IPR050204">
    <property type="entry name" value="AraC_XylS_family_regulators"/>
</dbReference>
<evidence type="ECO:0000256" key="1">
    <source>
        <dbReference type="ARBA" id="ARBA00023015"/>
    </source>
</evidence>
<dbReference type="SUPFAM" id="SSF46689">
    <property type="entry name" value="Homeodomain-like"/>
    <property type="match status" value="1"/>
</dbReference>
<dbReference type="InterPro" id="IPR009057">
    <property type="entry name" value="Homeodomain-like_sf"/>
</dbReference>
<dbReference type="InterPro" id="IPR018062">
    <property type="entry name" value="HTH_AraC-typ_CS"/>
</dbReference>
<dbReference type="SMART" id="SM00342">
    <property type="entry name" value="HTH_ARAC"/>
    <property type="match status" value="1"/>
</dbReference>
<organism evidence="5 6">
    <name type="scientific">Amycolatopsis marina</name>
    <dbReference type="NCBI Taxonomy" id="490629"/>
    <lineage>
        <taxon>Bacteria</taxon>
        <taxon>Bacillati</taxon>
        <taxon>Actinomycetota</taxon>
        <taxon>Actinomycetes</taxon>
        <taxon>Pseudonocardiales</taxon>
        <taxon>Pseudonocardiaceae</taxon>
        <taxon>Amycolatopsis</taxon>
    </lineage>
</organism>
<dbReference type="GO" id="GO:0043565">
    <property type="term" value="F:sequence-specific DNA binding"/>
    <property type="evidence" value="ECO:0007669"/>
    <property type="project" value="InterPro"/>
</dbReference>
<gene>
    <name evidence="5" type="ORF">SAMN05216266_114105</name>
</gene>
<dbReference type="InterPro" id="IPR035418">
    <property type="entry name" value="AraC-bd_2"/>
</dbReference>
<dbReference type="RefSeq" id="WP_091675238.1">
    <property type="nucleotide sequence ID" value="NZ_FOKG01000014.1"/>
</dbReference>
<dbReference type="AlphaFoldDB" id="A0A1I1BN87"/>
<feature type="domain" description="HTH araC/xylS-type" evidence="4">
    <location>
        <begin position="214"/>
        <end position="315"/>
    </location>
</feature>